<organism evidence="2 3">
    <name type="scientific">Cryptosporidium canis</name>
    <dbReference type="NCBI Taxonomy" id="195482"/>
    <lineage>
        <taxon>Eukaryota</taxon>
        <taxon>Sar</taxon>
        <taxon>Alveolata</taxon>
        <taxon>Apicomplexa</taxon>
        <taxon>Conoidasida</taxon>
        <taxon>Coccidia</taxon>
        <taxon>Eucoccidiorida</taxon>
        <taxon>Eimeriorina</taxon>
        <taxon>Cryptosporidiidae</taxon>
        <taxon>Cryptosporidium</taxon>
    </lineage>
</organism>
<feature type="compositionally biased region" description="Low complexity" evidence="1">
    <location>
        <begin position="116"/>
        <end position="162"/>
    </location>
</feature>
<feature type="compositionally biased region" description="Polar residues" evidence="1">
    <location>
        <begin position="36"/>
        <end position="46"/>
    </location>
</feature>
<feature type="compositionally biased region" description="Basic and acidic residues" evidence="1">
    <location>
        <begin position="451"/>
        <end position="481"/>
    </location>
</feature>
<feature type="compositionally biased region" description="Polar residues" evidence="1">
    <location>
        <begin position="58"/>
        <end position="79"/>
    </location>
</feature>
<feature type="compositionally biased region" description="Low complexity" evidence="1">
    <location>
        <begin position="80"/>
        <end position="89"/>
    </location>
</feature>
<dbReference type="Proteomes" id="UP001071777">
    <property type="component" value="Unassembled WGS sequence"/>
</dbReference>
<gene>
    <name evidence="2" type="ORF">OJ252_146</name>
</gene>
<feature type="compositionally biased region" description="Low complexity" evidence="1">
    <location>
        <begin position="47"/>
        <end position="57"/>
    </location>
</feature>
<reference evidence="2" key="1">
    <citation type="submission" date="2022-10" db="EMBL/GenBank/DDBJ databases">
        <title>Adaptive evolution leads to modifications in subtelomeric GC content in a zoonotic Cryptosporidium species.</title>
        <authorList>
            <person name="Li J."/>
            <person name="Feng Y."/>
            <person name="Xiao L."/>
        </authorList>
    </citation>
    <scope>NUCLEOTIDE SEQUENCE</scope>
    <source>
        <strain evidence="2">25894</strain>
    </source>
</reference>
<dbReference type="EMBL" id="JAPCXB010000003">
    <property type="protein sequence ID" value="KAJ1615414.1"/>
    <property type="molecule type" value="Genomic_DNA"/>
</dbReference>
<comment type="caution">
    <text evidence="2">The sequence shown here is derived from an EMBL/GenBank/DDBJ whole genome shotgun (WGS) entry which is preliminary data.</text>
</comment>
<feature type="compositionally biased region" description="Basic and acidic residues" evidence="1">
    <location>
        <begin position="403"/>
        <end position="434"/>
    </location>
</feature>
<protein>
    <submittedName>
        <fullName evidence="2">Uncharacterized protein</fullName>
    </submittedName>
</protein>
<feature type="compositionally biased region" description="Basic and acidic residues" evidence="1">
    <location>
        <begin position="380"/>
        <end position="390"/>
    </location>
</feature>
<feature type="region of interest" description="Disordered" evidence="1">
    <location>
        <begin position="364"/>
        <end position="491"/>
    </location>
</feature>
<evidence type="ECO:0000313" key="2">
    <source>
        <dbReference type="EMBL" id="KAJ1615414.1"/>
    </source>
</evidence>
<name>A0ABQ8PBQ7_9CRYT</name>
<evidence type="ECO:0000313" key="3">
    <source>
        <dbReference type="Proteomes" id="UP001071777"/>
    </source>
</evidence>
<feature type="compositionally biased region" description="Low complexity" evidence="1">
    <location>
        <begin position="7"/>
        <end position="26"/>
    </location>
</feature>
<evidence type="ECO:0000256" key="1">
    <source>
        <dbReference type="SAM" id="MobiDB-lite"/>
    </source>
</evidence>
<sequence>MTDGTRSGSNIGSLSGSRSSIGSQGQPPGPPSGHSFQPTGQQQYGNPVSSSSAPSSPQFQQRIPGSMHQLQAHGSIQTQSSSRAHSVSPSPSPPSSPNVHNGQYSGGYPAARASFSQGTQQSPPLSPSQSSKHPPLSQPSGSPYSSSPQQQQQLQHHTQSFQVSFQYQPGPVSQPGKGYQHSQQACQNPQPHVRSYNIPMEKMVWDYLHVLYRQNTVALGYLTPYVDESFNVGKFHCMVTEFCKRQRTSRDALIIHAKNWFKDYIQQYEAQNAELTLEGEVSKYVASKIKRYENLGFRLESEKIAKFFCRLIPFMIRGLWRRLEDASFQRVDWDSKSFLGNEVDPRFCNYEMVDYVMKLNARPPEEADEDGAETGTKTGRHQDHEYDRSPSNDLDIDLDLDIDVDRDHDPNQNRDRDQDLDHDQDHDLNSRENEGTGYSIDNMDSDSGMRGGREGLTHTEDMREGDHDHDHDRDHARRGKDEDEEEEDPTKEMVIVSRTQKWLLRRVKLEDFRHLFQMDQLREGGLLRGSFSSRSGSESRSGQVSSVSIRLPRKTQRAILDYMNLCHNKL</sequence>
<feature type="region of interest" description="Disordered" evidence="1">
    <location>
        <begin position="1"/>
        <end position="192"/>
    </location>
</feature>
<proteinExistence type="predicted"/>
<feature type="compositionally biased region" description="Polar residues" evidence="1">
    <location>
        <begin position="180"/>
        <end position="190"/>
    </location>
</feature>
<keyword evidence="3" id="KW-1185">Reference proteome</keyword>
<accession>A0ABQ8PBQ7</accession>